<evidence type="ECO:0000256" key="1">
    <source>
        <dbReference type="PIRSR" id="PIRSR640198-1"/>
    </source>
</evidence>
<evidence type="ECO:0000256" key="2">
    <source>
        <dbReference type="PIRSR" id="PIRSR640198-2"/>
    </source>
</evidence>
<dbReference type="InterPro" id="IPR040198">
    <property type="entry name" value="Fido_containing"/>
</dbReference>
<evidence type="ECO:0000313" key="5">
    <source>
        <dbReference type="EMBL" id="PDW02132.1"/>
    </source>
</evidence>
<proteinExistence type="predicted"/>
<feature type="active site" evidence="1">
    <location>
        <position position="200"/>
    </location>
</feature>
<dbReference type="SUPFAM" id="SSF140931">
    <property type="entry name" value="Fic-like"/>
    <property type="match status" value="1"/>
</dbReference>
<dbReference type="Proteomes" id="UP000220527">
    <property type="component" value="Unassembled WGS sequence"/>
</dbReference>
<dbReference type="InterPro" id="IPR036597">
    <property type="entry name" value="Fido-like_dom_sf"/>
</dbReference>
<dbReference type="GO" id="GO:0005524">
    <property type="term" value="F:ATP binding"/>
    <property type="evidence" value="ECO:0007669"/>
    <property type="project" value="UniProtKB-KW"/>
</dbReference>
<evidence type="ECO:0000259" key="4">
    <source>
        <dbReference type="PROSITE" id="PS51459"/>
    </source>
</evidence>
<feature type="binding site" evidence="2">
    <location>
        <begin position="204"/>
        <end position="211"/>
    </location>
    <ligand>
        <name>ATP</name>
        <dbReference type="ChEBI" id="CHEBI:30616"/>
    </ligand>
</feature>
<evidence type="ECO:0000256" key="3">
    <source>
        <dbReference type="PIRSR" id="PIRSR640198-3"/>
    </source>
</evidence>
<comment type="caution">
    <text evidence="5">The sequence shown here is derived from an EMBL/GenBank/DDBJ whole genome shotgun (WGS) entry which is preliminary data.</text>
</comment>
<dbReference type="EMBL" id="NQWI01000086">
    <property type="protein sequence ID" value="PDW02132.1"/>
    <property type="molecule type" value="Genomic_DNA"/>
</dbReference>
<feature type="domain" description="Fido" evidence="4">
    <location>
        <begin position="122"/>
        <end position="257"/>
    </location>
</feature>
<dbReference type="InterPro" id="IPR003812">
    <property type="entry name" value="Fido"/>
</dbReference>
<organism evidence="5 6">
    <name type="scientific">Candidatus Viridilinea mediisalina</name>
    <dbReference type="NCBI Taxonomy" id="2024553"/>
    <lineage>
        <taxon>Bacteria</taxon>
        <taxon>Bacillati</taxon>
        <taxon>Chloroflexota</taxon>
        <taxon>Chloroflexia</taxon>
        <taxon>Chloroflexales</taxon>
        <taxon>Chloroflexineae</taxon>
        <taxon>Oscillochloridaceae</taxon>
        <taxon>Candidatus Viridilinea</taxon>
    </lineage>
</organism>
<keyword evidence="2" id="KW-0547">Nucleotide-binding</keyword>
<dbReference type="PANTHER" id="PTHR13504:SF38">
    <property type="entry name" value="FIDO DOMAIN-CONTAINING PROTEIN"/>
    <property type="match status" value="1"/>
</dbReference>
<protein>
    <recommendedName>
        <fullName evidence="4">Fido domain-containing protein</fullName>
    </recommendedName>
</protein>
<name>A0A2A6RGI2_9CHLR</name>
<dbReference type="Pfam" id="PF02661">
    <property type="entry name" value="Fic"/>
    <property type="match status" value="1"/>
</dbReference>
<keyword evidence="2" id="KW-0067">ATP-binding</keyword>
<dbReference type="PANTHER" id="PTHR13504">
    <property type="entry name" value="FIDO DOMAIN-CONTAINING PROTEIN DDB_G0283145"/>
    <property type="match status" value="1"/>
</dbReference>
<keyword evidence="6" id="KW-1185">Reference proteome</keyword>
<reference evidence="6" key="1">
    <citation type="submission" date="2017-08" db="EMBL/GenBank/DDBJ databases">
        <authorList>
            <person name="Grouzdev D.S."/>
            <person name="Gaisin V.A."/>
            <person name="Rysina M.S."/>
            <person name="Gorlenko V.M."/>
        </authorList>
    </citation>
    <scope>NUCLEOTIDE SEQUENCE [LARGE SCALE GENOMIC DNA]</scope>
    <source>
        <strain evidence="6">Kir15-3F</strain>
    </source>
</reference>
<evidence type="ECO:0000313" key="6">
    <source>
        <dbReference type="Proteomes" id="UP000220527"/>
    </source>
</evidence>
<feature type="site" description="Important for autoinhibition of adenylyltransferase activity" evidence="3">
    <location>
        <position position="72"/>
    </location>
</feature>
<gene>
    <name evidence="5" type="ORF">CJ255_15580</name>
</gene>
<dbReference type="OrthoDB" id="9813719at2"/>
<dbReference type="AlphaFoldDB" id="A0A2A6RGI2"/>
<sequence length="339" mass="37738">MKNSIGLCYNSTSRYYFAPTMKHQPRMDPRLAQRIAEKRAALDARRPLPPGVLRVLHEDLQVRLTFHSNALEGNTLNLRETQLVVAHGLTIGGHSLKEHLEATNHAAAYAAIVRLAEEPTPLTVAQMLELHHLVMDRMLDEAGQFRRGAVSIRGSQLTPPPAREVPGLIEQWLVWLESEGQQYEPITRLVLAHHGFLAVHPFLDGNGRTARLLLNLLLLRAGYPPALLLQEWRLGYLEALAQADRGRYNPLLNLMGRAVESGLDLYLEACSAAPDDEWVPLSLLASDTPYSAAYLALLIRKGRLAGSKRAGRWYSTRTALARYQAEVAAGTIPRGRPPR</sequence>
<dbReference type="Gene3D" id="1.10.3290.10">
    <property type="entry name" value="Fido-like domain"/>
    <property type="match status" value="1"/>
</dbReference>
<accession>A0A2A6RGI2</accession>
<dbReference type="PROSITE" id="PS51459">
    <property type="entry name" value="FIDO"/>
    <property type="match status" value="1"/>
</dbReference>